<proteinExistence type="predicted"/>
<comment type="caution">
    <text evidence="2">The sequence shown here is derived from an EMBL/GenBank/DDBJ whole genome shotgun (WGS) entry which is preliminary data.</text>
</comment>
<dbReference type="GeneID" id="98066434"/>
<dbReference type="EMBL" id="NBTX02000004">
    <property type="protein sequence ID" value="PNL61287.1"/>
    <property type="molecule type" value="Genomic_DNA"/>
</dbReference>
<gene>
    <name evidence="2" type="ORF">A6J39_008695</name>
</gene>
<sequence length="355" mass="40584">MGQKDKEKRAFESASSMRRTYIEQLQRCKSAAQFESFSSRYEEKKRKSPKLNLTPHHSGVISGLDLQIQQLTEELNNRFYPKTPIKSLPTVEETVAPTDSLSEVHISDELPHISEQDLGVQVKVVTEKAKSNPLIQTKTTVEPLKKEEERESLTRPVIKKSESFPVDGKPKSRHVTWNEKPLETQDQEKQHHETHVDQKARRHRNAQLIEVKEKLKTLHTKQTKYDLKAKEYHKKKDKEGEAKYREAATAAGNIHTQISGLVNQYIRDGDLDSFKLNSQKILGDEKNNDVKTLRSYRGWWEQFLDDLVELINSGLTRVGSSIRVHELSIFKPATTDGGHKINDLSNAISSVTATI</sequence>
<name>A0AAX0WSH4_9GAMM</name>
<dbReference type="AlphaFoldDB" id="A0AAX0WSH4"/>
<protein>
    <submittedName>
        <fullName evidence="2">Uncharacterized protein</fullName>
    </submittedName>
</protein>
<evidence type="ECO:0000313" key="3">
    <source>
        <dbReference type="Proteomes" id="UP000192511"/>
    </source>
</evidence>
<accession>A0AAX0WSH4</accession>
<evidence type="ECO:0000313" key="2">
    <source>
        <dbReference type="EMBL" id="PNL61287.1"/>
    </source>
</evidence>
<feature type="compositionally biased region" description="Basic and acidic residues" evidence="1">
    <location>
        <begin position="176"/>
        <end position="199"/>
    </location>
</feature>
<evidence type="ECO:0000256" key="1">
    <source>
        <dbReference type="SAM" id="MobiDB-lite"/>
    </source>
</evidence>
<organism evidence="2 3">
    <name type="scientific">Legionella anisa</name>
    <dbReference type="NCBI Taxonomy" id="28082"/>
    <lineage>
        <taxon>Bacteria</taxon>
        <taxon>Pseudomonadati</taxon>
        <taxon>Pseudomonadota</taxon>
        <taxon>Gammaproteobacteria</taxon>
        <taxon>Legionellales</taxon>
        <taxon>Legionellaceae</taxon>
        <taxon>Legionella</taxon>
    </lineage>
</organism>
<keyword evidence="3" id="KW-1185">Reference proteome</keyword>
<dbReference type="RefSeq" id="WP_019235017.1">
    <property type="nucleotide sequence ID" value="NZ_CAAAHR010000073.1"/>
</dbReference>
<feature type="region of interest" description="Disordered" evidence="1">
    <location>
        <begin position="39"/>
        <end position="58"/>
    </location>
</feature>
<feature type="region of interest" description="Disordered" evidence="1">
    <location>
        <begin position="162"/>
        <end position="201"/>
    </location>
</feature>
<dbReference type="Proteomes" id="UP000192511">
    <property type="component" value="Unassembled WGS sequence"/>
</dbReference>
<reference evidence="2" key="1">
    <citation type="submission" date="2017-12" db="EMBL/GenBank/DDBJ databases">
        <title>FDA dAtabase for Regulatory Grade micrObial Sequences (FDA-ARGOS): Supporting development and validation of Infectious Disease Dx tests.</title>
        <authorList>
            <person name="Kerrigan L."/>
            <person name="Tallon L.J."/>
            <person name="Sadzewicz L."/>
            <person name="Sengamalay N."/>
            <person name="Ott S."/>
            <person name="Godinez A."/>
            <person name="Nagaraj S."/>
            <person name="Vavikolanu K."/>
            <person name="Vyas G."/>
            <person name="Nadendla S."/>
            <person name="Aluvathingal J."/>
            <person name="Sichtig H."/>
        </authorList>
    </citation>
    <scope>NUCLEOTIDE SEQUENCE [LARGE SCALE GENOMIC DNA]</scope>
    <source>
        <strain evidence="2">FDAARGOS_200</strain>
    </source>
</reference>